<name>A0A919K490_9ACTN</name>
<evidence type="ECO:0000313" key="3">
    <source>
        <dbReference type="EMBL" id="GIE98494.1"/>
    </source>
</evidence>
<keyword evidence="4" id="KW-1185">Reference proteome</keyword>
<keyword evidence="1" id="KW-0472">Membrane</keyword>
<gene>
    <name evidence="3" type="ORF">Ari01nite_59590</name>
</gene>
<feature type="transmembrane region" description="Helical" evidence="1">
    <location>
        <begin position="81"/>
        <end position="100"/>
    </location>
</feature>
<dbReference type="InterPro" id="IPR055568">
    <property type="entry name" value="DUF7144"/>
</dbReference>
<feature type="transmembrane region" description="Helical" evidence="1">
    <location>
        <begin position="7"/>
        <end position="33"/>
    </location>
</feature>
<feature type="domain" description="DUF7144" evidence="2">
    <location>
        <begin position="9"/>
        <end position="123"/>
    </location>
</feature>
<sequence length="134" mass="14732">MALTKWVGWILFVGIVMIVSGLLSLIQGLVALFDDDFYMVTRDGLPVPVDYSVWGWTLIAFGVLLIGSGYAVMFGYTWARVVAMAVTFANALINLSFLAAFPIWSILAVSFDLIALYALAVHGGEGRLLRPERR</sequence>
<reference evidence="3" key="1">
    <citation type="submission" date="2021-01" db="EMBL/GenBank/DDBJ databases">
        <title>Whole genome shotgun sequence of Actinoplanes rishiriensis NBRC 108556.</title>
        <authorList>
            <person name="Komaki H."/>
            <person name="Tamura T."/>
        </authorList>
    </citation>
    <scope>NUCLEOTIDE SEQUENCE</scope>
    <source>
        <strain evidence="3">NBRC 108556</strain>
    </source>
</reference>
<dbReference type="Pfam" id="PF23636">
    <property type="entry name" value="DUF7144"/>
    <property type="match status" value="1"/>
</dbReference>
<protein>
    <submittedName>
        <fullName evidence="3">Membrane protein</fullName>
    </submittedName>
</protein>
<organism evidence="3 4">
    <name type="scientific">Paractinoplanes rishiriensis</name>
    <dbReference type="NCBI Taxonomy" id="1050105"/>
    <lineage>
        <taxon>Bacteria</taxon>
        <taxon>Bacillati</taxon>
        <taxon>Actinomycetota</taxon>
        <taxon>Actinomycetes</taxon>
        <taxon>Micromonosporales</taxon>
        <taxon>Micromonosporaceae</taxon>
        <taxon>Paractinoplanes</taxon>
    </lineage>
</organism>
<dbReference type="Proteomes" id="UP000636960">
    <property type="component" value="Unassembled WGS sequence"/>
</dbReference>
<dbReference type="AlphaFoldDB" id="A0A919K490"/>
<keyword evidence="1" id="KW-0812">Transmembrane</keyword>
<evidence type="ECO:0000256" key="1">
    <source>
        <dbReference type="SAM" id="Phobius"/>
    </source>
</evidence>
<evidence type="ECO:0000259" key="2">
    <source>
        <dbReference type="Pfam" id="PF23636"/>
    </source>
</evidence>
<accession>A0A919K490</accession>
<evidence type="ECO:0000313" key="4">
    <source>
        <dbReference type="Proteomes" id="UP000636960"/>
    </source>
</evidence>
<feature type="transmembrane region" description="Helical" evidence="1">
    <location>
        <begin position="53"/>
        <end position="74"/>
    </location>
</feature>
<dbReference type="EMBL" id="BOMV01000063">
    <property type="protein sequence ID" value="GIE98494.1"/>
    <property type="molecule type" value="Genomic_DNA"/>
</dbReference>
<comment type="caution">
    <text evidence="3">The sequence shown here is derived from an EMBL/GenBank/DDBJ whole genome shotgun (WGS) entry which is preliminary data.</text>
</comment>
<proteinExistence type="predicted"/>
<keyword evidence="1" id="KW-1133">Transmembrane helix</keyword>
<dbReference type="RefSeq" id="WP_203785521.1">
    <property type="nucleotide sequence ID" value="NZ_BOMV01000063.1"/>
</dbReference>